<sequence>MQKRYFFLFCTFCCLVLQSNAQQLPSIGICTSYKNDSLLAKAGYVYIEEGVSRILSPSLSQDQFNALLPTLHKTHCKVQSCNNFIPGSIKIVGPEVNEARVLGYVDTVMQRARQAGVQLIVLGSSGARRLPEGVDYASAKKEFIVLCRKMAEVAAKYDRIIAMESLNRTETNFVNTLSEATEIARAVNHPNFRLTADIYHMLKENEPASVIEKAKGYLVHCHIAEKEKRAAPGVAKEDFRPYFTALRKIGFDGRIMVECRWNDLAAQCRPALEYLRGQLEESYGVKEKKPARKKGDQLAINQ</sequence>
<feature type="domain" description="Xylose isomerase-like TIM barrel" evidence="2">
    <location>
        <begin position="38"/>
        <end position="276"/>
    </location>
</feature>
<dbReference type="PANTHER" id="PTHR12110">
    <property type="entry name" value="HYDROXYPYRUVATE ISOMERASE"/>
    <property type="match status" value="1"/>
</dbReference>
<name>A0A562SL33_CHIJA</name>
<dbReference type="InterPro" id="IPR013022">
    <property type="entry name" value="Xyl_isomerase-like_TIM-brl"/>
</dbReference>
<keyword evidence="3" id="KW-0413">Isomerase</keyword>
<accession>A0A562SL33</accession>
<keyword evidence="1" id="KW-0732">Signal</keyword>
<feature type="signal peptide" evidence="1">
    <location>
        <begin position="1"/>
        <end position="21"/>
    </location>
</feature>
<evidence type="ECO:0000313" key="4">
    <source>
        <dbReference type="Proteomes" id="UP000316778"/>
    </source>
</evidence>
<dbReference type="AlphaFoldDB" id="A0A562SL33"/>
<evidence type="ECO:0000256" key="1">
    <source>
        <dbReference type="SAM" id="SignalP"/>
    </source>
</evidence>
<organism evidence="3 4">
    <name type="scientific">Chitinophaga japonensis</name>
    <name type="common">Flexibacter japonensis</name>
    <dbReference type="NCBI Taxonomy" id="104662"/>
    <lineage>
        <taxon>Bacteria</taxon>
        <taxon>Pseudomonadati</taxon>
        <taxon>Bacteroidota</taxon>
        <taxon>Chitinophagia</taxon>
        <taxon>Chitinophagales</taxon>
        <taxon>Chitinophagaceae</taxon>
        <taxon>Chitinophaga</taxon>
    </lineage>
</organism>
<comment type="caution">
    <text evidence="3">The sequence shown here is derived from an EMBL/GenBank/DDBJ whole genome shotgun (WGS) entry which is preliminary data.</text>
</comment>
<dbReference type="EMBL" id="VLLG01000007">
    <property type="protein sequence ID" value="TWI82005.1"/>
    <property type="molecule type" value="Genomic_DNA"/>
</dbReference>
<dbReference type="SUPFAM" id="SSF51658">
    <property type="entry name" value="Xylose isomerase-like"/>
    <property type="match status" value="1"/>
</dbReference>
<feature type="chain" id="PRO_5021752672" evidence="1">
    <location>
        <begin position="22"/>
        <end position="302"/>
    </location>
</feature>
<dbReference type="GO" id="GO:0016853">
    <property type="term" value="F:isomerase activity"/>
    <property type="evidence" value="ECO:0007669"/>
    <property type="project" value="UniProtKB-KW"/>
</dbReference>
<dbReference type="Pfam" id="PF01261">
    <property type="entry name" value="AP_endonuc_2"/>
    <property type="match status" value="1"/>
</dbReference>
<protein>
    <submittedName>
        <fullName evidence="3">Sugar phosphate isomerase/epimerase</fullName>
    </submittedName>
</protein>
<keyword evidence="4" id="KW-1185">Reference proteome</keyword>
<gene>
    <name evidence="3" type="ORF">LX66_5321</name>
</gene>
<dbReference type="InterPro" id="IPR036237">
    <property type="entry name" value="Xyl_isomerase-like_sf"/>
</dbReference>
<dbReference type="Proteomes" id="UP000316778">
    <property type="component" value="Unassembled WGS sequence"/>
</dbReference>
<dbReference type="Gene3D" id="3.20.20.150">
    <property type="entry name" value="Divalent-metal-dependent TIM barrel enzymes"/>
    <property type="match status" value="1"/>
</dbReference>
<evidence type="ECO:0000313" key="3">
    <source>
        <dbReference type="EMBL" id="TWI82005.1"/>
    </source>
</evidence>
<dbReference type="InterPro" id="IPR050312">
    <property type="entry name" value="IolE/XylAMocC-like"/>
</dbReference>
<proteinExistence type="predicted"/>
<evidence type="ECO:0000259" key="2">
    <source>
        <dbReference type="Pfam" id="PF01261"/>
    </source>
</evidence>
<reference evidence="3 4" key="1">
    <citation type="journal article" date="2013" name="Stand. Genomic Sci.">
        <title>Genomic Encyclopedia of Type Strains, Phase I: The one thousand microbial genomes (KMG-I) project.</title>
        <authorList>
            <person name="Kyrpides N.C."/>
            <person name="Woyke T."/>
            <person name="Eisen J.A."/>
            <person name="Garrity G."/>
            <person name="Lilburn T.G."/>
            <person name="Beck B.J."/>
            <person name="Whitman W.B."/>
            <person name="Hugenholtz P."/>
            <person name="Klenk H.P."/>
        </authorList>
    </citation>
    <scope>NUCLEOTIDE SEQUENCE [LARGE SCALE GENOMIC DNA]</scope>
    <source>
        <strain evidence="3 4">DSM 13484</strain>
    </source>
</reference>